<evidence type="ECO:0000313" key="2">
    <source>
        <dbReference type="Proteomes" id="UP001158576"/>
    </source>
</evidence>
<dbReference type="InterPro" id="IPR042266">
    <property type="entry name" value="PPPDE_sf"/>
</dbReference>
<keyword evidence="2" id="KW-1185">Reference proteome</keyword>
<dbReference type="EMBL" id="OU015569">
    <property type="protein sequence ID" value="CAG5094350.1"/>
    <property type="molecule type" value="Genomic_DNA"/>
</dbReference>
<gene>
    <name evidence="1" type="ORF">OKIOD_LOCUS5034</name>
</gene>
<sequence>MEIDSTKVYLKVREIRQDKPSERACVFHQLHWGQVSSCISACFWKRVLLRRRWTFNNKKTEARSTRNQTVSNVRKPRSREDFEKFLSSLKADGQFTKAAYDVKTYNCIHFALLLLTFFGVDTSAHADLLKYPQNAINSYVRNAVILIASCGFPPAVIMLETGALLNAAGVAAATSVIAGQAVARKLDYKSWNSTSKN</sequence>
<proteinExistence type="predicted"/>
<accession>A0ABN7SAV2</accession>
<dbReference type="Proteomes" id="UP001158576">
    <property type="component" value="Chromosome XSR"/>
</dbReference>
<protein>
    <submittedName>
        <fullName evidence="1">Oidioi.mRNA.OKI2018_I69.XSR.g13476.t1.cds</fullName>
    </submittedName>
</protein>
<name>A0ABN7SAV2_OIKDI</name>
<dbReference type="Gene3D" id="3.90.1720.30">
    <property type="entry name" value="PPPDE domains"/>
    <property type="match status" value="1"/>
</dbReference>
<evidence type="ECO:0000313" key="1">
    <source>
        <dbReference type="EMBL" id="CAG5094350.1"/>
    </source>
</evidence>
<reference evidence="1 2" key="1">
    <citation type="submission" date="2021-04" db="EMBL/GenBank/DDBJ databases">
        <authorList>
            <person name="Bliznina A."/>
        </authorList>
    </citation>
    <scope>NUCLEOTIDE SEQUENCE [LARGE SCALE GENOMIC DNA]</scope>
</reference>
<organism evidence="1 2">
    <name type="scientific">Oikopleura dioica</name>
    <name type="common">Tunicate</name>
    <dbReference type="NCBI Taxonomy" id="34765"/>
    <lineage>
        <taxon>Eukaryota</taxon>
        <taxon>Metazoa</taxon>
        <taxon>Chordata</taxon>
        <taxon>Tunicata</taxon>
        <taxon>Appendicularia</taxon>
        <taxon>Copelata</taxon>
        <taxon>Oikopleuridae</taxon>
        <taxon>Oikopleura</taxon>
    </lineage>
</organism>